<name>A0A7W9JHS5_9MICC</name>
<organism evidence="3 4">
    <name type="scientific">Micrococcus endophyticus</name>
    <dbReference type="NCBI Taxonomy" id="455343"/>
    <lineage>
        <taxon>Bacteria</taxon>
        <taxon>Bacillati</taxon>
        <taxon>Actinomycetota</taxon>
        <taxon>Actinomycetes</taxon>
        <taxon>Micrococcales</taxon>
        <taxon>Micrococcaceae</taxon>
        <taxon>Micrococcus</taxon>
    </lineage>
</organism>
<evidence type="ECO:0000256" key="1">
    <source>
        <dbReference type="SAM" id="MobiDB-lite"/>
    </source>
</evidence>
<evidence type="ECO:0000313" key="3">
    <source>
        <dbReference type="EMBL" id="MBB5847512.1"/>
    </source>
</evidence>
<sequence length="90" mass="10087">MRILYYGLLRVALFFVLWWVGLQLGLGMVMATLAAAILTFAVSYLFLGRLRRGASQDLSAAWEGRPGRRGRTEAADAEAEDAYTQGRFRE</sequence>
<feature type="transmembrane region" description="Helical" evidence="2">
    <location>
        <begin position="5"/>
        <end position="22"/>
    </location>
</feature>
<gene>
    <name evidence="3" type="ORF">HDA33_000076</name>
</gene>
<reference evidence="3 4" key="1">
    <citation type="submission" date="2020-08" db="EMBL/GenBank/DDBJ databases">
        <title>Sequencing the genomes of 1000 actinobacteria strains.</title>
        <authorList>
            <person name="Klenk H.-P."/>
        </authorList>
    </citation>
    <scope>NUCLEOTIDE SEQUENCE [LARGE SCALE GENOMIC DNA]</scope>
    <source>
        <strain evidence="3 4">DSM 17945</strain>
    </source>
</reference>
<evidence type="ECO:0000256" key="2">
    <source>
        <dbReference type="SAM" id="Phobius"/>
    </source>
</evidence>
<keyword evidence="4" id="KW-1185">Reference proteome</keyword>
<keyword evidence="2" id="KW-0812">Transmembrane</keyword>
<protein>
    <recommendedName>
        <fullName evidence="5">DUF4229 domain-containing protein</fullName>
    </recommendedName>
</protein>
<feature type="region of interest" description="Disordered" evidence="1">
    <location>
        <begin position="56"/>
        <end position="90"/>
    </location>
</feature>
<comment type="caution">
    <text evidence="3">The sequence shown here is derived from an EMBL/GenBank/DDBJ whole genome shotgun (WGS) entry which is preliminary data.</text>
</comment>
<feature type="transmembrane region" description="Helical" evidence="2">
    <location>
        <begin position="28"/>
        <end position="47"/>
    </location>
</feature>
<dbReference type="AlphaFoldDB" id="A0A7W9JHS5"/>
<evidence type="ECO:0000313" key="4">
    <source>
        <dbReference type="Proteomes" id="UP000567246"/>
    </source>
</evidence>
<dbReference type="Pfam" id="PF14012">
    <property type="entry name" value="DUF4229"/>
    <property type="match status" value="1"/>
</dbReference>
<proteinExistence type="predicted"/>
<accession>A0A7W9JHS5</accession>
<dbReference type="InterPro" id="IPR025323">
    <property type="entry name" value="DUF4229"/>
</dbReference>
<keyword evidence="2" id="KW-1133">Transmembrane helix</keyword>
<dbReference type="EMBL" id="JACHMW010000001">
    <property type="protein sequence ID" value="MBB5847512.1"/>
    <property type="molecule type" value="Genomic_DNA"/>
</dbReference>
<dbReference type="Proteomes" id="UP000567246">
    <property type="component" value="Unassembled WGS sequence"/>
</dbReference>
<evidence type="ECO:0008006" key="5">
    <source>
        <dbReference type="Google" id="ProtNLM"/>
    </source>
</evidence>
<keyword evidence="2" id="KW-0472">Membrane</keyword>
<dbReference type="RefSeq" id="WP_184169704.1">
    <property type="nucleotide sequence ID" value="NZ_BAABAG010000003.1"/>
</dbReference>